<dbReference type="CDD" id="cd12148">
    <property type="entry name" value="fungal_TF_MHR"/>
    <property type="match status" value="1"/>
</dbReference>
<dbReference type="Pfam" id="PF00172">
    <property type="entry name" value="Zn_clus"/>
    <property type="match status" value="1"/>
</dbReference>
<protein>
    <submittedName>
        <fullName evidence="7">Nuclear protein</fullName>
    </submittedName>
</protein>
<evidence type="ECO:0000256" key="3">
    <source>
        <dbReference type="ARBA" id="ARBA00023242"/>
    </source>
</evidence>
<feature type="compositionally biased region" description="Low complexity" evidence="5">
    <location>
        <begin position="915"/>
        <end position="932"/>
    </location>
</feature>
<feature type="compositionally biased region" description="Low complexity" evidence="5">
    <location>
        <begin position="714"/>
        <end position="724"/>
    </location>
</feature>
<evidence type="ECO:0000256" key="5">
    <source>
        <dbReference type="SAM" id="MobiDB-lite"/>
    </source>
</evidence>
<dbReference type="GO" id="GO:0003677">
    <property type="term" value="F:DNA binding"/>
    <property type="evidence" value="ECO:0007669"/>
    <property type="project" value="InterPro"/>
</dbReference>
<dbReference type="InterPro" id="IPR001138">
    <property type="entry name" value="Zn2Cys6_DnaBD"/>
</dbReference>
<dbReference type="EMBL" id="KI669504">
    <property type="protein sequence ID" value="OCF33571.1"/>
    <property type="molecule type" value="Genomic_DNA"/>
</dbReference>
<reference evidence="8" key="2">
    <citation type="submission" date="2013-12" db="EMBL/GenBank/DDBJ databases">
        <title>Evolution of pathogenesis and genome organization in the Tremellales.</title>
        <authorList>
            <person name="Cuomo C."/>
            <person name="Litvintseva A."/>
            <person name="Heitman J."/>
            <person name="Chen Y."/>
            <person name="Sun S."/>
            <person name="Springer D."/>
            <person name="Dromer F."/>
            <person name="Young S."/>
            <person name="Zeng Q."/>
            <person name="Chapman S."/>
            <person name="Gujja S."/>
            <person name="Saif S."/>
            <person name="Birren B."/>
        </authorList>
    </citation>
    <scope>NUCLEOTIDE SEQUENCE [LARGE SCALE GENOMIC DNA]</scope>
    <source>
        <strain evidence="8">BCC8398</strain>
    </source>
</reference>
<dbReference type="Pfam" id="PF04082">
    <property type="entry name" value="Fungal_trans"/>
    <property type="match status" value="1"/>
</dbReference>
<dbReference type="InterPro" id="IPR036864">
    <property type="entry name" value="Zn2-C6_fun-type_DNA-bd_sf"/>
</dbReference>
<dbReference type="PANTHER" id="PTHR31001">
    <property type="entry name" value="UNCHARACTERIZED TRANSCRIPTIONAL REGULATORY PROTEIN"/>
    <property type="match status" value="1"/>
</dbReference>
<feature type="region of interest" description="Disordered" evidence="5">
    <location>
        <begin position="702"/>
        <end position="732"/>
    </location>
</feature>
<dbReference type="AlphaFoldDB" id="A0A1B9GRB0"/>
<dbReference type="CDD" id="cd00067">
    <property type="entry name" value="GAL4"/>
    <property type="match status" value="1"/>
</dbReference>
<dbReference type="SMART" id="SM00066">
    <property type="entry name" value="GAL4"/>
    <property type="match status" value="1"/>
</dbReference>
<reference evidence="7 8" key="1">
    <citation type="submission" date="2013-07" db="EMBL/GenBank/DDBJ databases">
        <title>The Genome Sequence of Cryptococcus heveanensis BCC8398.</title>
        <authorList>
            <consortium name="The Broad Institute Genome Sequencing Platform"/>
            <person name="Cuomo C."/>
            <person name="Litvintseva A."/>
            <person name="Chen Y."/>
            <person name="Heitman J."/>
            <person name="Sun S."/>
            <person name="Springer D."/>
            <person name="Dromer F."/>
            <person name="Young S.K."/>
            <person name="Zeng Q."/>
            <person name="Gargeya S."/>
            <person name="Fitzgerald M."/>
            <person name="Abouelleil A."/>
            <person name="Alvarado L."/>
            <person name="Berlin A.M."/>
            <person name="Chapman S.B."/>
            <person name="Dewar J."/>
            <person name="Goldberg J."/>
            <person name="Griggs A."/>
            <person name="Gujja S."/>
            <person name="Hansen M."/>
            <person name="Howarth C."/>
            <person name="Imamovic A."/>
            <person name="Larimer J."/>
            <person name="McCowan C."/>
            <person name="Murphy C."/>
            <person name="Pearson M."/>
            <person name="Priest M."/>
            <person name="Roberts A."/>
            <person name="Saif S."/>
            <person name="Shea T."/>
            <person name="Sykes S."/>
            <person name="Wortman J."/>
            <person name="Nusbaum C."/>
            <person name="Birren B."/>
        </authorList>
    </citation>
    <scope>NUCLEOTIDE SEQUENCE [LARGE SCALE GENOMIC DNA]</scope>
    <source>
        <strain evidence="7 8">BCC8398</strain>
    </source>
</reference>
<evidence type="ECO:0000259" key="6">
    <source>
        <dbReference type="PROSITE" id="PS50048"/>
    </source>
</evidence>
<dbReference type="GO" id="GO:0000981">
    <property type="term" value="F:DNA-binding transcription factor activity, RNA polymerase II-specific"/>
    <property type="evidence" value="ECO:0007669"/>
    <property type="project" value="InterPro"/>
</dbReference>
<evidence type="ECO:0000313" key="8">
    <source>
        <dbReference type="Proteomes" id="UP000092666"/>
    </source>
</evidence>
<gene>
    <name evidence="7" type="ORF">I316_04643</name>
</gene>
<dbReference type="SUPFAM" id="SSF57701">
    <property type="entry name" value="Zn2/Cys6 DNA-binding domain"/>
    <property type="match status" value="1"/>
</dbReference>
<dbReference type="PROSITE" id="PS00463">
    <property type="entry name" value="ZN2_CY6_FUNGAL_1"/>
    <property type="match status" value="1"/>
</dbReference>
<feature type="region of interest" description="Disordered" evidence="5">
    <location>
        <begin position="1"/>
        <end position="104"/>
    </location>
</feature>
<feature type="domain" description="Zn(2)-C6 fungal-type" evidence="6">
    <location>
        <begin position="111"/>
        <end position="140"/>
    </location>
</feature>
<dbReference type="STRING" id="1296120.A0A1B9GRB0"/>
<feature type="coiled-coil region" evidence="4">
    <location>
        <begin position="739"/>
        <end position="766"/>
    </location>
</feature>
<feature type="compositionally biased region" description="Polar residues" evidence="5">
    <location>
        <begin position="24"/>
        <end position="41"/>
    </location>
</feature>
<evidence type="ECO:0000256" key="2">
    <source>
        <dbReference type="ARBA" id="ARBA00022723"/>
    </source>
</evidence>
<dbReference type="GO" id="GO:0005634">
    <property type="term" value="C:nucleus"/>
    <property type="evidence" value="ECO:0007669"/>
    <property type="project" value="UniProtKB-SubCell"/>
</dbReference>
<name>A0A1B9GRB0_9TREE</name>
<keyword evidence="4" id="KW-0175">Coiled coil</keyword>
<feature type="compositionally biased region" description="Low complexity" evidence="5">
    <location>
        <begin position="42"/>
        <end position="58"/>
    </location>
</feature>
<evidence type="ECO:0000256" key="1">
    <source>
        <dbReference type="ARBA" id="ARBA00004123"/>
    </source>
</evidence>
<dbReference type="OrthoDB" id="4934715at2759"/>
<evidence type="ECO:0000313" key="7">
    <source>
        <dbReference type="EMBL" id="OCF33571.1"/>
    </source>
</evidence>
<dbReference type="PROSITE" id="PS50048">
    <property type="entry name" value="ZN2_CY6_FUNGAL_2"/>
    <property type="match status" value="1"/>
</dbReference>
<keyword evidence="8" id="KW-1185">Reference proteome</keyword>
<keyword evidence="2" id="KW-0479">Metal-binding</keyword>
<organism evidence="7 8">
    <name type="scientific">Kwoniella heveanensis BCC8398</name>
    <dbReference type="NCBI Taxonomy" id="1296120"/>
    <lineage>
        <taxon>Eukaryota</taxon>
        <taxon>Fungi</taxon>
        <taxon>Dikarya</taxon>
        <taxon>Basidiomycota</taxon>
        <taxon>Agaricomycotina</taxon>
        <taxon>Tremellomycetes</taxon>
        <taxon>Tremellales</taxon>
        <taxon>Cryptococcaceae</taxon>
        <taxon>Kwoniella</taxon>
    </lineage>
</organism>
<dbReference type="SMART" id="SM00906">
    <property type="entry name" value="Fungal_trans"/>
    <property type="match status" value="1"/>
</dbReference>
<feature type="compositionally biased region" description="Low complexity" evidence="5">
    <location>
        <begin position="839"/>
        <end position="898"/>
    </location>
</feature>
<feature type="compositionally biased region" description="Polar residues" evidence="5">
    <location>
        <begin position="775"/>
        <end position="784"/>
    </location>
</feature>
<dbReference type="InterPro" id="IPR050613">
    <property type="entry name" value="Sec_Metabolite_Reg"/>
</dbReference>
<dbReference type="Gene3D" id="4.10.240.10">
    <property type="entry name" value="Zn(2)-C6 fungal-type DNA-binding domain"/>
    <property type="match status" value="1"/>
</dbReference>
<dbReference type="PANTHER" id="PTHR31001:SF87">
    <property type="entry name" value="COL-21"/>
    <property type="match status" value="1"/>
</dbReference>
<accession>A0A1B9GRB0</accession>
<comment type="subcellular location">
    <subcellularLocation>
        <location evidence="1">Nucleus</location>
    </subcellularLocation>
</comment>
<feature type="compositionally biased region" description="Polar residues" evidence="5">
    <location>
        <begin position="1"/>
        <end position="11"/>
    </location>
</feature>
<dbReference type="GO" id="GO:0008270">
    <property type="term" value="F:zinc ion binding"/>
    <property type="evidence" value="ECO:0007669"/>
    <property type="project" value="InterPro"/>
</dbReference>
<sequence>MSASSSANHQPFSAGPGPTGNSGSGLNTPTRPSVNSHPGNMSNPASSSAAPQSSSSAASKKRKASPAPSNVKPVVKERKMSVGIDPSTDDDAASTTSRQVREPKRTRVHFSCVECHRRKQKCDRKEPCSQCVARRVPHLCRPFLNGVEDPNANSDVHARLNSIETLLGRLVSALPSAMTRQTNSTNYVPTDASSPDVLSLTASGEEIFHPHATPPNEPNVPRVTLPHKPPPSGLFPSNMSYTTPPGRSGFGWGLREGRRIALNAEDNLELRDILQTIKESGISKSHIEWLIAGVPGRRMADGLVDLYFSWTRYKMNKASFMRRYNKFFDSIGRNPTCPKVDADTLKWLPLMFIVLAIATLSAPHELVPRDDQLGWARRFYGSARSGLEYAKAMQRDNLDVLFAGLLASRYMLLTRRPAEGSTPLTTAFQVGLYRDGTVLNLTDKKEIEIRRRAWSMLYHLDRTISLLVGRPASISDAHTDTQIPANLDDEEVESGDFDPAGHPLTKPTQYTYVIVRHKLAEIMGRIAYHTFTIQLPDYATVLSLDRELLTWRDALPPFFSMSNPDTSLDKTYPYLFVQRHLLACEWFYTRITLNRPYLLRRKPQDSRYAYSKNAAIESARADLLSRRSFVMEKGNLIVNSGGYRVLNSYMVLGVTIKLDPDSPQADELRQLLNVVSGRAPDAKGRTSEPLVKEELAIVEFLTAKSQSTKPRAPAPSSGSGPTTANPSDDQTPVDLLLGLAKTRSGKRAAEEEKRQLRLQAYREIEEQRQAARRNSGAQNISSSPWGYIAPQMPGLDVQQPFGNGKRVPRPLQPPPTRREDGSVPDSTNWSPEMAFVLGQQQQQQQQQAQAQAQAHAQSQNPIQQSQGQGQAHSHGQNQLQGPNHNQNQNQQGQLQNPGMAFNNSPTQALISPGLSQGSSQNQSQNQHQTQNNGAINLSPYNNLASMPLVSPSQSAGQLNLQADGSMMSHNHNQGQNIAQQQQQQFFDSSFLDTNGAGNSQQFGNALLDSFDFTDLVGGRSDGLGLGSGLSTGAGGGFNPFAVPQTEEGNEPMAEDDQTIFLNYILNKFANAQPDTQ</sequence>
<proteinExistence type="predicted"/>
<dbReference type="InterPro" id="IPR007219">
    <property type="entry name" value="XnlR_reg_dom"/>
</dbReference>
<keyword evidence="3" id="KW-0539">Nucleus</keyword>
<dbReference type="Proteomes" id="UP000092666">
    <property type="component" value="Unassembled WGS sequence"/>
</dbReference>
<feature type="region of interest" description="Disordered" evidence="5">
    <location>
        <begin position="769"/>
        <end position="939"/>
    </location>
</feature>
<evidence type="ECO:0000256" key="4">
    <source>
        <dbReference type="SAM" id="Coils"/>
    </source>
</evidence>
<dbReference type="GO" id="GO:0006351">
    <property type="term" value="P:DNA-templated transcription"/>
    <property type="evidence" value="ECO:0007669"/>
    <property type="project" value="InterPro"/>
</dbReference>